<dbReference type="InterPro" id="IPR039424">
    <property type="entry name" value="SBP_5"/>
</dbReference>
<comment type="similarity">
    <text evidence="1">Belongs to the bacterial solute-binding protein 5 family.</text>
</comment>
<keyword evidence="2" id="KW-0813">Transport</keyword>
<sequence length="632" mass="70346">MKRSIERPQGSDGAATTRRRWLQALGVAGAAGLAGCTGGDEGGDAQSTATQTEENAFGTAEPTGTERDSLPEVSGTYRTVTSGRVNTLNPLYNREGTAGTIISYALDAGYAYRRGNESFSQLYELSTDDGGKTWTAVLRENLRFSEPYGQVTAEDFVYQVRAVHQSDWAATAQASSWPSEVSVEQTGEFEFQITLPEANLLYPETQDPLLYPIPKGLLEPYVESKDAQGLQRDQELLNLSFAGNLGAYTLKEWNRGSERSFVRNEEYYLREADDVPQLFGNAPYFERLESSVVKEQAARLGALETGETDSAGVPPSQVARTEELDGVDVKVVPQPYNDVLTYNMRDNGWSAGPGNLFRETKFRQGLACAVDKGSIVQGVQRGYANVEYTWQPRWSRWYPEDADIPKYGTGDLYGREATRSRIREAIADTDYEYGDEYLLNPSGAQCEIDLYYGAGDELERSKAGFIAREIEENAGIVVHPEAIDTTTFNTNYWQQELPENPEEYEWSNGSFNAGPREVTSANSWDMEIVWGLNTYPLNPTTASIFFVEDDAYNPYGYYPDWDAEGLFAEARGAESEEALQETLTKIFEHIAQDQPMGMLSFPADTIGYASDISGPSEDYFNGWDFAAWTREE</sequence>
<evidence type="ECO:0000313" key="7">
    <source>
        <dbReference type="Proteomes" id="UP000823736"/>
    </source>
</evidence>
<dbReference type="RefSeq" id="WP_321168790.1">
    <property type="nucleotide sequence ID" value="NZ_JAGGLC010000003.1"/>
</dbReference>
<evidence type="ECO:0000256" key="4">
    <source>
        <dbReference type="SAM" id="MobiDB-lite"/>
    </source>
</evidence>
<dbReference type="Gene3D" id="3.10.105.10">
    <property type="entry name" value="Dipeptide-binding Protein, Domain 3"/>
    <property type="match status" value="1"/>
</dbReference>
<accession>A0A8T4GW22</accession>
<dbReference type="SUPFAM" id="SSF53850">
    <property type="entry name" value="Periplasmic binding protein-like II"/>
    <property type="match status" value="1"/>
</dbReference>
<dbReference type="Gene3D" id="3.40.190.10">
    <property type="entry name" value="Periplasmic binding protein-like II"/>
    <property type="match status" value="1"/>
</dbReference>
<keyword evidence="3" id="KW-0732">Signal</keyword>
<reference evidence="6" key="1">
    <citation type="submission" date="2021-03" db="EMBL/GenBank/DDBJ databases">
        <title>Genomic Encyclopedia of Type Strains, Phase IV (KMG-IV): sequencing the most valuable type-strain genomes for metagenomic binning, comparative biology and taxonomic classification.</title>
        <authorList>
            <person name="Goeker M."/>
        </authorList>
    </citation>
    <scope>NUCLEOTIDE SEQUENCE</scope>
    <source>
        <strain evidence="6">DSM 26232</strain>
    </source>
</reference>
<dbReference type="Gene3D" id="3.90.76.10">
    <property type="entry name" value="Dipeptide-binding Protein, Domain 1"/>
    <property type="match status" value="1"/>
</dbReference>
<organism evidence="6 7">
    <name type="scientific">Halolamina salifodinae</name>
    <dbReference type="NCBI Taxonomy" id="1202767"/>
    <lineage>
        <taxon>Archaea</taxon>
        <taxon>Methanobacteriati</taxon>
        <taxon>Methanobacteriota</taxon>
        <taxon>Stenosarchaea group</taxon>
        <taxon>Halobacteria</taxon>
        <taxon>Halobacteriales</taxon>
        <taxon>Haloferacaceae</taxon>
    </lineage>
</organism>
<dbReference type="PIRSF" id="PIRSF002741">
    <property type="entry name" value="MppA"/>
    <property type="match status" value="1"/>
</dbReference>
<dbReference type="Proteomes" id="UP000823736">
    <property type="component" value="Unassembled WGS sequence"/>
</dbReference>
<feature type="region of interest" description="Disordered" evidence="4">
    <location>
        <begin position="33"/>
        <end position="71"/>
    </location>
</feature>
<dbReference type="GO" id="GO:0015833">
    <property type="term" value="P:peptide transport"/>
    <property type="evidence" value="ECO:0007669"/>
    <property type="project" value="TreeGrafter"/>
</dbReference>
<dbReference type="InterPro" id="IPR006311">
    <property type="entry name" value="TAT_signal"/>
</dbReference>
<dbReference type="EMBL" id="JAGGLC010000003">
    <property type="protein sequence ID" value="MBP1987099.1"/>
    <property type="molecule type" value="Genomic_DNA"/>
</dbReference>
<dbReference type="GO" id="GO:1904680">
    <property type="term" value="F:peptide transmembrane transporter activity"/>
    <property type="evidence" value="ECO:0007669"/>
    <property type="project" value="TreeGrafter"/>
</dbReference>
<dbReference type="Pfam" id="PF00496">
    <property type="entry name" value="SBP_bac_5"/>
    <property type="match status" value="1"/>
</dbReference>
<gene>
    <name evidence="6" type="ORF">J2753_001597</name>
</gene>
<keyword evidence="7" id="KW-1185">Reference proteome</keyword>
<evidence type="ECO:0000313" key="6">
    <source>
        <dbReference type="EMBL" id="MBP1987099.1"/>
    </source>
</evidence>
<comment type="caution">
    <text evidence="6">The sequence shown here is derived from an EMBL/GenBank/DDBJ whole genome shotgun (WGS) entry which is preliminary data.</text>
</comment>
<proteinExistence type="inferred from homology"/>
<feature type="compositionally biased region" description="Polar residues" evidence="4">
    <location>
        <begin position="45"/>
        <end position="54"/>
    </location>
</feature>
<name>A0A8T4GW22_9EURY</name>
<dbReference type="CDD" id="cd00995">
    <property type="entry name" value="PBP2_NikA_DppA_OppA_like"/>
    <property type="match status" value="1"/>
</dbReference>
<evidence type="ECO:0000256" key="2">
    <source>
        <dbReference type="ARBA" id="ARBA00022448"/>
    </source>
</evidence>
<dbReference type="GO" id="GO:0043190">
    <property type="term" value="C:ATP-binding cassette (ABC) transporter complex"/>
    <property type="evidence" value="ECO:0007669"/>
    <property type="project" value="InterPro"/>
</dbReference>
<dbReference type="AlphaFoldDB" id="A0A8T4GW22"/>
<dbReference type="InterPro" id="IPR000914">
    <property type="entry name" value="SBP_5_dom"/>
</dbReference>
<dbReference type="InterPro" id="IPR030678">
    <property type="entry name" value="Peptide/Ni-bd"/>
</dbReference>
<dbReference type="GO" id="GO:0042597">
    <property type="term" value="C:periplasmic space"/>
    <property type="evidence" value="ECO:0007669"/>
    <property type="project" value="UniProtKB-ARBA"/>
</dbReference>
<dbReference type="PANTHER" id="PTHR30290">
    <property type="entry name" value="PERIPLASMIC BINDING COMPONENT OF ABC TRANSPORTER"/>
    <property type="match status" value="1"/>
</dbReference>
<dbReference type="PANTHER" id="PTHR30290:SF9">
    <property type="entry name" value="OLIGOPEPTIDE-BINDING PROTEIN APPA"/>
    <property type="match status" value="1"/>
</dbReference>
<dbReference type="PROSITE" id="PS51318">
    <property type="entry name" value="TAT"/>
    <property type="match status" value="1"/>
</dbReference>
<evidence type="ECO:0000259" key="5">
    <source>
        <dbReference type="Pfam" id="PF00496"/>
    </source>
</evidence>
<feature type="domain" description="Solute-binding protein family 5" evidence="5">
    <location>
        <begin position="126"/>
        <end position="493"/>
    </location>
</feature>
<evidence type="ECO:0000256" key="1">
    <source>
        <dbReference type="ARBA" id="ARBA00005695"/>
    </source>
</evidence>
<evidence type="ECO:0000256" key="3">
    <source>
        <dbReference type="ARBA" id="ARBA00022729"/>
    </source>
</evidence>
<protein>
    <submittedName>
        <fullName evidence="6">Peptide/nickel transport system substrate-binding protein</fullName>
    </submittedName>
</protein>